<evidence type="ECO:0000313" key="3">
    <source>
        <dbReference type="Proteomes" id="UP001167160"/>
    </source>
</evidence>
<gene>
    <name evidence="2" type="ORF">M1E25_13375</name>
</gene>
<dbReference type="Proteomes" id="UP001167160">
    <property type="component" value="Unassembled WGS sequence"/>
</dbReference>
<feature type="region of interest" description="Disordered" evidence="1">
    <location>
        <begin position="213"/>
        <end position="232"/>
    </location>
</feature>
<evidence type="ECO:0000256" key="1">
    <source>
        <dbReference type="SAM" id="MobiDB-lite"/>
    </source>
</evidence>
<proteinExistence type="predicted"/>
<dbReference type="InterPro" id="IPR025324">
    <property type="entry name" value="DUF4230"/>
</dbReference>
<comment type="caution">
    <text evidence="2">The sequence shown here is derived from an EMBL/GenBank/DDBJ whole genome shotgun (WGS) entry which is preliminary data.</text>
</comment>
<protein>
    <submittedName>
        <fullName evidence="2">DUF4230 domain-containing protein</fullName>
    </submittedName>
</protein>
<dbReference type="EMBL" id="JAMQGM010000028">
    <property type="protein sequence ID" value="MCM2578337.1"/>
    <property type="molecule type" value="Genomic_DNA"/>
</dbReference>
<accession>A0ABT0X734</accession>
<reference evidence="2" key="1">
    <citation type="journal article" date="2023" name="Int. J. Syst. Evol. Microbiol.">
        <title>Streptomyces meridianus sp. nov. isolated from brackish water of the Tagus estuary in Alcochete, Portugal.</title>
        <authorList>
            <person name="Santos J.D.N."/>
            <person name="Klimek D."/>
            <person name="Calusinska M."/>
            <person name="Lobo Da Cunha A."/>
            <person name="Catita J."/>
            <person name="Goncalves H."/>
            <person name="Gonzalez I."/>
            <person name="Reyes F."/>
            <person name="Lage O.M."/>
        </authorList>
    </citation>
    <scope>NUCLEOTIDE SEQUENCE</scope>
    <source>
        <strain evidence="2">MTZ3.1</strain>
    </source>
</reference>
<keyword evidence="3" id="KW-1185">Reference proteome</keyword>
<evidence type="ECO:0000313" key="2">
    <source>
        <dbReference type="EMBL" id="MCM2578337.1"/>
    </source>
</evidence>
<sequence length="232" mass="24858">MSPLRSGRMPWWLSLPLAVAIVLALVLVAGQLRWIKDLSDPFGTETKDRTGPTLLKSIQDMSRYEAASGSFQVVVDLDKDAKFLPDAVRGTRTLFVGTGSVAAYVDLGGVGEDAVTVSKDRRTAKIRVPHARLGKPALDVDHSYAVSKERGLLDRLGDLFSDNPNDEREVHQLAARHIATAAKRSGLRGRAEKNTESMLTSLLKSLGYRSVTVEFDSPKPGGGSGSGSADGG</sequence>
<feature type="compositionally biased region" description="Gly residues" evidence="1">
    <location>
        <begin position="220"/>
        <end position="232"/>
    </location>
</feature>
<dbReference type="Pfam" id="PF14014">
    <property type="entry name" value="DUF4230"/>
    <property type="match status" value="1"/>
</dbReference>
<name>A0ABT0X734_9ACTN</name>
<organism evidence="2 3">
    <name type="scientific">Streptomyces meridianus</name>
    <dbReference type="NCBI Taxonomy" id="2938945"/>
    <lineage>
        <taxon>Bacteria</taxon>
        <taxon>Bacillati</taxon>
        <taxon>Actinomycetota</taxon>
        <taxon>Actinomycetes</taxon>
        <taxon>Kitasatosporales</taxon>
        <taxon>Streptomycetaceae</taxon>
        <taxon>Streptomyces</taxon>
    </lineage>
</organism>
<dbReference type="RefSeq" id="WP_251414741.1">
    <property type="nucleotide sequence ID" value="NZ_JAMQGM010000028.1"/>
</dbReference>